<feature type="domain" description="JmjC" evidence="6">
    <location>
        <begin position="119"/>
        <end position="247"/>
    </location>
</feature>
<reference evidence="8" key="1">
    <citation type="journal article" date="2019" name="Int. J. Syst. Evol. Microbiol.">
        <title>The Global Catalogue of Microorganisms (GCM) 10K type strain sequencing project: providing services to taxonomists for standard genome sequencing and annotation.</title>
        <authorList>
            <consortium name="The Broad Institute Genomics Platform"/>
            <consortium name="The Broad Institute Genome Sequencing Center for Infectious Disease"/>
            <person name="Wu L."/>
            <person name="Ma J."/>
        </authorList>
    </citation>
    <scope>NUCLEOTIDE SEQUENCE [LARGE SCALE GENOMIC DNA]</scope>
    <source>
        <strain evidence="8">KCTC 52438</strain>
    </source>
</reference>
<dbReference type="Gene3D" id="3.40.366.30">
    <property type="entry name" value="50S ribosomal protein L16 arginine hydroxylase, Chain A, Domain 2"/>
    <property type="match status" value="1"/>
</dbReference>
<dbReference type="Proteomes" id="UP001595476">
    <property type="component" value="Unassembled WGS sequence"/>
</dbReference>
<evidence type="ECO:0000256" key="3">
    <source>
        <dbReference type="ARBA" id="ARBA00022964"/>
    </source>
</evidence>
<evidence type="ECO:0000256" key="2">
    <source>
        <dbReference type="ARBA" id="ARBA00022723"/>
    </source>
</evidence>
<protein>
    <submittedName>
        <fullName evidence="7">JmjC domain-containing protein</fullName>
    </submittedName>
</protein>
<dbReference type="Gene3D" id="2.60.120.650">
    <property type="entry name" value="Cupin"/>
    <property type="match status" value="1"/>
</dbReference>
<dbReference type="Pfam" id="PF08007">
    <property type="entry name" value="JmjC_2"/>
    <property type="match status" value="1"/>
</dbReference>
<dbReference type="InterPro" id="IPR003347">
    <property type="entry name" value="JmjC_dom"/>
</dbReference>
<evidence type="ECO:0000259" key="6">
    <source>
        <dbReference type="PROSITE" id="PS51184"/>
    </source>
</evidence>
<dbReference type="PANTHER" id="PTHR13096:SF8">
    <property type="entry name" value="RIBOSOMAL OXYGENASE 1"/>
    <property type="match status" value="1"/>
</dbReference>
<evidence type="ECO:0000313" key="8">
    <source>
        <dbReference type="Proteomes" id="UP001595476"/>
    </source>
</evidence>
<gene>
    <name evidence="7" type="ORF">ACFOEK_11675</name>
</gene>
<dbReference type="RefSeq" id="WP_386720918.1">
    <property type="nucleotide sequence ID" value="NZ_JBHRSZ010000004.1"/>
</dbReference>
<evidence type="ECO:0000256" key="5">
    <source>
        <dbReference type="ARBA" id="ARBA00023004"/>
    </source>
</evidence>
<evidence type="ECO:0000256" key="4">
    <source>
        <dbReference type="ARBA" id="ARBA00023002"/>
    </source>
</evidence>
<keyword evidence="4" id="KW-0560">Oxidoreductase</keyword>
<comment type="cofactor">
    <cofactor evidence="1">
        <name>Fe(2+)</name>
        <dbReference type="ChEBI" id="CHEBI:29033"/>
    </cofactor>
</comment>
<keyword evidence="5" id="KW-0408">Iron</keyword>
<sequence length="408" mass="46687">MALIFYMLQKHQEQYPHKDDTMNIFKNAGITTEQFLKEYWQKKPLFIPNAFEDFQPVLSADELAGLSCEENIESRLIFENGPNHPWELHNGPFNDDTFANLPAKGWTLLVQAVDQVIPEASHLLNDFNFIPNWRLDDLMISFAVPGGSVGPHYDQYDVFLIQAEGERIWQIGEPCTKETEFRTDTPLHILAEFDHTQEFHTKPGDILYIPPRVPHFGVAATPCQTYSVGFRAPSYGEIVEGFAGYIADKLSPDLRFTDSNSESLDNPGLISDATINQLQSIIQHAVQDKESIKEWFAGFMSQPKYEENNDEITFGISPEEMSAIIESSDTLYRNEQARFLYVQNDDSPALSLFVNGHPVNSESSSNELIMLLCQERCISIEKHNKLLLSKENIKIIKHLYEQDWLYVE</sequence>
<dbReference type="SUPFAM" id="SSF51197">
    <property type="entry name" value="Clavaminate synthase-like"/>
    <property type="match status" value="1"/>
</dbReference>
<dbReference type="Pfam" id="PF20514">
    <property type="entry name" value="WHD_ROXA"/>
    <property type="match status" value="1"/>
</dbReference>
<name>A0ABV7HJ34_9GAMM</name>
<proteinExistence type="predicted"/>
<keyword evidence="8" id="KW-1185">Reference proteome</keyword>
<dbReference type="InterPro" id="IPR046799">
    <property type="entry name" value="ROXA-like_wH"/>
</dbReference>
<comment type="caution">
    <text evidence="7">The sequence shown here is derived from an EMBL/GenBank/DDBJ whole genome shotgun (WGS) entry which is preliminary data.</text>
</comment>
<dbReference type="EMBL" id="JBHRSZ010000004">
    <property type="protein sequence ID" value="MFC3151687.1"/>
    <property type="molecule type" value="Genomic_DNA"/>
</dbReference>
<organism evidence="7 8">
    <name type="scientific">Litoribrevibacter euphylliae</name>
    <dbReference type="NCBI Taxonomy" id="1834034"/>
    <lineage>
        <taxon>Bacteria</taxon>
        <taxon>Pseudomonadati</taxon>
        <taxon>Pseudomonadota</taxon>
        <taxon>Gammaproteobacteria</taxon>
        <taxon>Oceanospirillales</taxon>
        <taxon>Oceanospirillaceae</taxon>
        <taxon>Litoribrevibacter</taxon>
    </lineage>
</organism>
<keyword evidence="2" id="KW-0479">Metal-binding</keyword>
<dbReference type="SMART" id="SM00558">
    <property type="entry name" value="JmjC"/>
    <property type="match status" value="1"/>
</dbReference>
<dbReference type="InterPro" id="IPR039994">
    <property type="entry name" value="NO66-like"/>
</dbReference>
<keyword evidence="3" id="KW-0223">Dioxygenase</keyword>
<evidence type="ECO:0000313" key="7">
    <source>
        <dbReference type="EMBL" id="MFC3151687.1"/>
    </source>
</evidence>
<evidence type="ECO:0000256" key="1">
    <source>
        <dbReference type="ARBA" id="ARBA00001954"/>
    </source>
</evidence>
<dbReference type="PROSITE" id="PS51184">
    <property type="entry name" value="JMJC"/>
    <property type="match status" value="1"/>
</dbReference>
<dbReference type="PANTHER" id="PTHR13096">
    <property type="entry name" value="MINA53 MYC INDUCED NUCLEAR ANTIGEN"/>
    <property type="match status" value="1"/>
</dbReference>
<accession>A0ABV7HJ34</accession>